<sequence>MEFFRGVSEAGSEWQDMADALSAFWRDAGVDLTFADAPRDWLAENAAKTAPKEKDRTRPAVNVPPPVPLGPAAPATPAIAADRTDLPADLDAFAAWWLADPALDPGPVARRVAPRGTAKAPLMVIVAEPEGGDTDTLLSGPQGVLFDAIERAMGFTPNAVYRASALPRPTPAADWEAVGNAGMGAVLRHHVALGDPERLLVLSREAIGLLKPERFEGDGTGALAINGREIPLLAAYPLAQLLERPSYKRIFWQRWLAFAHPA</sequence>
<dbReference type="EMBL" id="CP011770">
    <property type="protein sequence ID" value="AKM11778.1"/>
    <property type="molecule type" value="Genomic_DNA"/>
</dbReference>
<dbReference type="PATRIC" id="fig|1348774.3.peg.2423"/>
<feature type="compositionally biased region" description="Pro residues" evidence="1">
    <location>
        <begin position="62"/>
        <end position="71"/>
    </location>
</feature>
<evidence type="ECO:0000313" key="3">
    <source>
        <dbReference type="Proteomes" id="UP000035287"/>
    </source>
</evidence>
<dbReference type="STRING" id="1348774.AB433_11510"/>
<reference evidence="2 3" key="1">
    <citation type="submission" date="2015-06" db="EMBL/GenBank/DDBJ databases">
        <authorList>
            <person name="Zeng Y."/>
            <person name="Huang Y."/>
        </authorList>
    </citation>
    <scope>NUCLEOTIDE SEQUENCE [LARGE SCALE GENOMIC DNA]</scope>
    <source>
        <strain evidence="2 3">PQ-2</strain>
    </source>
</reference>
<evidence type="ECO:0000256" key="1">
    <source>
        <dbReference type="SAM" id="MobiDB-lite"/>
    </source>
</evidence>
<organism evidence="2 3">
    <name type="scientific">Croceicoccus naphthovorans</name>
    <dbReference type="NCBI Taxonomy" id="1348774"/>
    <lineage>
        <taxon>Bacteria</taxon>
        <taxon>Pseudomonadati</taxon>
        <taxon>Pseudomonadota</taxon>
        <taxon>Alphaproteobacteria</taxon>
        <taxon>Sphingomonadales</taxon>
        <taxon>Erythrobacteraceae</taxon>
        <taxon>Croceicoccus</taxon>
    </lineage>
</organism>
<feature type="region of interest" description="Disordered" evidence="1">
    <location>
        <begin position="47"/>
        <end position="72"/>
    </location>
</feature>
<proteinExistence type="predicted"/>
<accession>A0A0G3XMR1</accession>
<dbReference type="Gene3D" id="3.40.470.10">
    <property type="entry name" value="Uracil-DNA glycosylase-like domain"/>
    <property type="match status" value="1"/>
</dbReference>
<dbReference type="Proteomes" id="UP000035287">
    <property type="component" value="Chromosome"/>
</dbReference>
<dbReference type="SUPFAM" id="SSF52141">
    <property type="entry name" value="Uracil-DNA glycosylase-like"/>
    <property type="match status" value="1"/>
</dbReference>
<protein>
    <recommendedName>
        <fullName evidence="4">Uracil-DNA glycosylase-like domain-containing protein</fullName>
    </recommendedName>
</protein>
<dbReference type="InterPro" id="IPR036895">
    <property type="entry name" value="Uracil-DNA_glycosylase-like_sf"/>
</dbReference>
<name>A0A0G3XMR1_9SPHN</name>
<gene>
    <name evidence="2" type="ORF">AB433_11510</name>
</gene>
<keyword evidence="3" id="KW-1185">Reference proteome</keyword>
<evidence type="ECO:0000313" key="2">
    <source>
        <dbReference type="EMBL" id="AKM11778.1"/>
    </source>
</evidence>
<evidence type="ECO:0008006" key="4">
    <source>
        <dbReference type="Google" id="ProtNLM"/>
    </source>
</evidence>
<dbReference type="AlphaFoldDB" id="A0A0G3XMR1"/>
<dbReference type="KEGG" id="cna:AB433_11510"/>